<dbReference type="OrthoDB" id="495539at2"/>
<feature type="signal peptide" evidence="1">
    <location>
        <begin position="1"/>
        <end position="22"/>
    </location>
</feature>
<gene>
    <name evidence="2" type="ORF">ROJ8625_02262</name>
</gene>
<accession>A0A1X6ZBC9</accession>
<evidence type="ECO:0008006" key="4">
    <source>
        <dbReference type="Google" id="ProtNLM"/>
    </source>
</evidence>
<dbReference type="RefSeq" id="WP_085791975.1">
    <property type="nucleotide sequence ID" value="NZ_FWFK01000004.1"/>
</dbReference>
<protein>
    <recommendedName>
        <fullName evidence="4">FG-GAP repeat protein</fullName>
    </recommendedName>
</protein>
<dbReference type="AlphaFoldDB" id="A0A1X6ZBC9"/>
<feature type="chain" id="PRO_5013140875" description="FG-GAP repeat protein" evidence="1">
    <location>
        <begin position="23"/>
        <end position="142"/>
    </location>
</feature>
<dbReference type="Proteomes" id="UP000193570">
    <property type="component" value="Unassembled WGS sequence"/>
</dbReference>
<proteinExistence type="predicted"/>
<organism evidence="2 3">
    <name type="scientific">Roseivivax jejudonensis</name>
    <dbReference type="NCBI Taxonomy" id="1529041"/>
    <lineage>
        <taxon>Bacteria</taxon>
        <taxon>Pseudomonadati</taxon>
        <taxon>Pseudomonadota</taxon>
        <taxon>Alphaproteobacteria</taxon>
        <taxon>Rhodobacterales</taxon>
        <taxon>Roseobacteraceae</taxon>
        <taxon>Roseivivax</taxon>
    </lineage>
</organism>
<keyword evidence="3" id="KW-1185">Reference proteome</keyword>
<reference evidence="2 3" key="1">
    <citation type="submission" date="2017-03" db="EMBL/GenBank/DDBJ databases">
        <authorList>
            <person name="Afonso C.L."/>
            <person name="Miller P.J."/>
            <person name="Scott M.A."/>
            <person name="Spackman E."/>
            <person name="Goraichik I."/>
            <person name="Dimitrov K.M."/>
            <person name="Suarez D.L."/>
            <person name="Swayne D.E."/>
        </authorList>
    </citation>
    <scope>NUCLEOTIDE SEQUENCE [LARGE SCALE GENOMIC DNA]</scope>
    <source>
        <strain evidence="2 3">CECT 8625</strain>
    </source>
</reference>
<sequence>MRVIAGLLAAVVICADPPGASAQSSNAARYLLEQELSAACTGIDGRARLDGGLVERDLDGDGRQDLLISHEGIVCGQTRRSGFCGAQVCSVKIWLRRGDLLELETEFLGGGITVGTGARPTISGFGQGGKGWTTRWDGTAFR</sequence>
<name>A0A1X6ZBC9_9RHOB</name>
<dbReference type="EMBL" id="FWFK01000004">
    <property type="protein sequence ID" value="SLN46747.1"/>
    <property type="molecule type" value="Genomic_DNA"/>
</dbReference>
<keyword evidence="1" id="KW-0732">Signal</keyword>
<evidence type="ECO:0000256" key="1">
    <source>
        <dbReference type="SAM" id="SignalP"/>
    </source>
</evidence>
<evidence type="ECO:0000313" key="3">
    <source>
        <dbReference type="Proteomes" id="UP000193570"/>
    </source>
</evidence>
<evidence type="ECO:0000313" key="2">
    <source>
        <dbReference type="EMBL" id="SLN46747.1"/>
    </source>
</evidence>